<dbReference type="Gene3D" id="1.20.144.10">
    <property type="entry name" value="Phosphatidic acid phosphatase type 2/haloperoxidase"/>
    <property type="match status" value="1"/>
</dbReference>
<dbReference type="InterPro" id="IPR036938">
    <property type="entry name" value="PAP2/HPO_sf"/>
</dbReference>
<gene>
    <name evidence="2" type="ORF">NI17_005890</name>
</gene>
<dbReference type="AlphaFoldDB" id="A0AA97LZK9"/>
<dbReference type="EMBL" id="CP063196">
    <property type="protein sequence ID" value="UOE20730.1"/>
    <property type="molecule type" value="Genomic_DNA"/>
</dbReference>
<name>A0AA97LZK9_9ACTN</name>
<evidence type="ECO:0000313" key="3">
    <source>
        <dbReference type="Proteomes" id="UP000265719"/>
    </source>
</evidence>
<proteinExistence type="predicted"/>
<feature type="transmembrane region" description="Helical" evidence="1">
    <location>
        <begin position="33"/>
        <end position="53"/>
    </location>
</feature>
<protein>
    <submittedName>
        <fullName evidence="2">Phosphatase PAP2 family protein</fullName>
    </submittedName>
</protein>
<sequence>MVRSTLRGFRSRTGSTVTDTAPSRVLLRRTATVVSEVFAPVVLVVTVLPVVGWSSTHSLAGVGWGLFAVLFCAVVPYAVVLVGVRRGHWSDHHIRDRSQRTVPFLIAIGCVAAGTAALAVLDAPRAVLALVVAMLAGLVSTTVVTRWWKISVHTAVAAGVASVLTLVYGPMLAVTFPLVACVGWSRVELDCHTTAQTVAGALLGTVVCVLFFTLLR</sequence>
<keyword evidence="1" id="KW-0472">Membrane</keyword>
<keyword evidence="3" id="KW-1185">Reference proteome</keyword>
<feature type="transmembrane region" description="Helical" evidence="1">
    <location>
        <begin position="102"/>
        <end position="121"/>
    </location>
</feature>
<evidence type="ECO:0000313" key="2">
    <source>
        <dbReference type="EMBL" id="UOE20730.1"/>
    </source>
</evidence>
<feature type="transmembrane region" description="Helical" evidence="1">
    <location>
        <begin position="197"/>
        <end position="215"/>
    </location>
</feature>
<organism evidence="2 3">
    <name type="scientific">Thermobifida halotolerans</name>
    <dbReference type="NCBI Taxonomy" id="483545"/>
    <lineage>
        <taxon>Bacteria</taxon>
        <taxon>Bacillati</taxon>
        <taxon>Actinomycetota</taxon>
        <taxon>Actinomycetes</taxon>
        <taxon>Streptosporangiales</taxon>
        <taxon>Nocardiopsidaceae</taxon>
        <taxon>Thermobifida</taxon>
    </lineage>
</organism>
<feature type="transmembrane region" description="Helical" evidence="1">
    <location>
        <begin position="155"/>
        <end position="185"/>
    </location>
</feature>
<dbReference type="KEGG" id="thao:NI17_005890"/>
<dbReference type="Proteomes" id="UP000265719">
    <property type="component" value="Chromosome"/>
</dbReference>
<keyword evidence="1" id="KW-1133">Transmembrane helix</keyword>
<feature type="transmembrane region" description="Helical" evidence="1">
    <location>
        <begin position="59"/>
        <end position="82"/>
    </location>
</feature>
<evidence type="ECO:0000256" key="1">
    <source>
        <dbReference type="SAM" id="Phobius"/>
    </source>
</evidence>
<dbReference type="SUPFAM" id="SSF48317">
    <property type="entry name" value="Acid phosphatase/Vanadium-dependent haloperoxidase"/>
    <property type="match status" value="1"/>
</dbReference>
<accession>A0AA97LZK9</accession>
<reference evidence="2" key="1">
    <citation type="submission" date="2020-10" db="EMBL/GenBank/DDBJ databases">
        <title>De novo genome project of the cellulose decomposer Thermobifida halotolerans type strain.</title>
        <authorList>
            <person name="Nagy I."/>
            <person name="Horvath B."/>
            <person name="Kukolya J."/>
            <person name="Nagy I."/>
            <person name="Orsini M."/>
        </authorList>
    </citation>
    <scope>NUCLEOTIDE SEQUENCE</scope>
    <source>
        <strain evidence="2">DSM 44931</strain>
    </source>
</reference>
<keyword evidence="1" id="KW-0812">Transmembrane</keyword>
<feature type="transmembrane region" description="Helical" evidence="1">
    <location>
        <begin position="127"/>
        <end position="148"/>
    </location>
</feature>